<sequence>MIKRSVRRIFAYVQLLKTVLAMMRFKSGECDLINRTIDQFNNVDDYLNEKDWSGKRRCENFAELKTILRYNSDLKNQNVIMIKHGKRMFSWLQKCYSTLSFNAVSTVRLGMDGTCLPEIACKFLLSCYAFACVALVAVVVGVQCAVYEQQDVFTGKTDKQRANIWMKIDVEYVIIMSQYGIVKLKLFFQTRLRDEF</sequence>
<dbReference type="EMBL" id="JYDH01000022">
    <property type="protein sequence ID" value="KRY38878.1"/>
    <property type="molecule type" value="Genomic_DNA"/>
</dbReference>
<feature type="transmembrane region" description="Helical" evidence="1">
    <location>
        <begin position="123"/>
        <end position="147"/>
    </location>
</feature>
<feature type="signal peptide" evidence="2">
    <location>
        <begin position="1"/>
        <end position="21"/>
    </location>
</feature>
<keyword evidence="1" id="KW-0812">Transmembrane</keyword>
<name>A0A0V1BQ36_TRISP</name>
<protein>
    <submittedName>
        <fullName evidence="3">Uncharacterized protein</fullName>
    </submittedName>
</protein>
<keyword evidence="1" id="KW-1133">Transmembrane helix</keyword>
<evidence type="ECO:0000313" key="3">
    <source>
        <dbReference type="EMBL" id="KRY38878.1"/>
    </source>
</evidence>
<dbReference type="Proteomes" id="UP000054776">
    <property type="component" value="Unassembled WGS sequence"/>
</dbReference>
<comment type="caution">
    <text evidence="3">The sequence shown here is derived from an EMBL/GenBank/DDBJ whole genome shotgun (WGS) entry which is preliminary data.</text>
</comment>
<accession>A0A0V1BQ36</accession>
<keyword evidence="4" id="KW-1185">Reference proteome</keyword>
<reference evidence="3 4" key="1">
    <citation type="submission" date="2015-01" db="EMBL/GenBank/DDBJ databases">
        <title>Evolution of Trichinella species and genotypes.</title>
        <authorList>
            <person name="Korhonen P.K."/>
            <person name="Edoardo P."/>
            <person name="Giuseppe L.R."/>
            <person name="Gasser R.B."/>
        </authorList>
    </citation>
    <scope>NUCLEOTIDE SEQUENCE [LARGE SCALE GENOMIC DNA]</scope>
    <source>
        <strain evidence="3">ISS3</strain>
    </source>
</reference>
<keyword evidence="2" id="KW-0732">Signal</keyword>
<evidence type="ECO:0000256" key="2">
    <source>
        <dbReference type="SAM" id="SignalP"/>
    </source>
</evidence>
<organism evidence="3 4">
    <name type="scientific">Trichinella spiralis</name>
    <name type="common">Trichina worm</name>
    <dbReference type="NCBI Taxonomy" id="6334"/>
    <lineage>
        <taxon>Eukaryota</taxon>
        <taxon>Metazoa</taxon>
        <taxon>Ecdysozoa</taxon>
        <taxon>Nematoda</taxon>
        <taxon>Enoplea</taxon>
        <taxon>Dorylaimia</taxon>
        <taxon>Trichinellida</taxon>
        <taxon>Trichinellidae</taxon>
        <taxon>Trichinella</taxon>
    </lineage>
</organism>
<feature type="chain" id="PRO_5006875334" evidence="2">
    <location>
        <begin position="22"/>
        <end position="196"/>
    </location>
</feature>
<evidence type="ECO:0000256" key="1">
    <source>
        <dbReference type="SAM" id="Phobius"/>
    </source>
</evidence>
<keyword evidence="1" id="KW-0472">Membrane</keyword>
<dbReference type="InParanoid" id="A0A0V1BQ36"/>
<evidence type="ECO:0000313" key="4">
    <source>
        <dbReference type="Proteomes" id="UP000054776"/>
    </source>
</evidence>
<gene>
    <name evidence="3" type="ORF">T01_14928</name>
</gene>
<proteinExistence type="predicted"/>
<dbReference type="AlphaFoldDB" id="A0A0V1BQ36"/>